<sequence>MAVVAVMCTHHKSSALCQFLDTWLGTDSSMGVPMNHRGTRTCESSLSGQRRLSEEYITVAVGSGIHQPQVRQVRLLWERFVLAHLYHPIEKSPVTPGHIRPDITCLAFTEPHLGCHRDIGRPHKRDTDTGRAVPQELLCQGAHERFPHTFITNERNAHNALQILLQRPAAHSSFPAWKQHLGSQISELTKRRRMAWVSAVRRKTITFNNISRNTLVCSRHFHKGKPAYEMLECDPDWVPSLHLGHTDVKATLHGWINQSTRRLQAVTGDHAAPALLDVAGQMKDEAATADDASQMNEVDSNDNAAEKQECHLCSCRCAEINRLLEENRRLKEELARKNMDEDSFKDDDAKVKYYTGLPCFALLMGVLTQLLPCLPQTSRKLPPFQMLLSTLMRLRLNLPIQHIAYLFSVDRKTVSTTFRDTIGTMFKHLKPLVHWPERHCLQATMPHQFVEAFGSRVAVIVDCFEIRIERTSNLKARAQTFSHYKHQHTLKYLIGFTPRGSISFISQGWESHVSDKHVTENSGLLNQLLPGDLVLADRGFDIRDSVGLVCAEVKIPAFTRGCSQLDAKDVEETRRIAHLRVHVERVIGCVQTNYTILNGIVPVSMVLPCQGEDKTFLDKILTVCCALTNMCPSVVMKS</sequence>
<dbReference type="Pfam" id="PF13613">
    <property type="entry name" value="HTH_Tnp_4"/>
    <property type="match status" value="1"/>
</dbReference>
<keyword evidence="4" id="KW-0862">Zinc</keyword>
<accession>A0ABR3LPU0</accession>
<protein>
    <recommendedName>
        <fullName evidence="6">THAP-type domain-containing protein</fullName>
    </recommendedName>
</protein>
<dbReference type="InterPro" id="IPR006612">
    <property type="entry name" value="THAP_Znf"/>
</dbReference>
<evidence type="ECO:0000256" key="2">
    <source>
        <dbReference type="ARBA" id="ARBA00022723"/>
    </source>
</evidence>
<evidence type="ECO:0000256" key="4">
    <source>
        <dbReference type="ARBA" id="ARBA00022833"/>
    </source>
</evidence>
<gene>
    <name evidence="7" type="ORF">QQF64_016250</name>
</gene>
<feature type="domain" description="THAP-type" evidence="6">
    <location>
        <begin position="103"/>
        <end position="248"/>
    </location>
</feature>
<keyword evidence="2" id="KW-0479">Metal-binding</keyword>
<dbReference type="EMBL" id="JAYMGO010000020">
    <property type="protein sequence ID" value="KAL1254021.1"/>
    <property type="molecule type" value="Genomic_DNA"/>
</dbReference>
<evidence type="ECO:0000259" key="6">
    <source>
        <dbReference type="SMART" id="SM00980"/>
    </source>
</evidence>
<organism evidence="7 8">
    <name type="scientific">Cirrhinus molitorella</name>
    <name type="common">mud carp</name>
    <dbReference type="NCBI Taxonomy" id="172907"/>
    <lineage>
        <taxon>Eukaryota</taxon>
        <taxon>Metazoa</taxon>
        <taxon>Chordata</taxon>
        <taxon>Craniata</taxon>
        <taxon>Vertebrata</taxon>
        <taxon>Euteleostomi</taxon>
        <taxon>Actinopterygii</taxon>
        <taxon>Neopterygii</taxon>
        <taxon>Teleostei</taxon>
        <taxon>Ostariophysi</taxon>
        <taxon>Cypriniformes</taxon>
        <taxon>Cyprinidae</taxon>
        <taxon>Labeoninae</taxon>
        <taxon>Labeonini</taxon>
        <taxon>Cirrhinus</taxon>
    </lineage>
</organism>
<comment type="cofactor">
    <cofactor evidence="1">
        <name>a divalent metal cation</name>
        <dbReference type="ChEBI" id="CHEBI:60240"/>
    </cofactor>
</comment>
<dbReference type="Proteomes" id="UP001558613">
    <property type="component" value="Unassembled WGS sequence"/>
</dbReference>
<proteinExistence type="predicted"/>
<reference evidence="7 8" key="1">
    <citation type="submission" date="2023-09" db="EMBL/GenBank/DDBJ databases">
        <authorList>
            <person name="Wang M."/>
        </authorList>
    </citation>
    <scope>NUCLEOTIDE SEQUENCE [LARGE SCALE GENOMIC DNA]</scope>
    <source>
        <strain evidence="7">GT-2023</strain>
        <tissue evidence="7">Liver</tissue>
    </source>
</reference>
<evidence type="ECO:0000313" key="8">
    <source>
        <dbReference type="Proteomes" id="UP001558613"/>
    </source>
</evidence>
<keyword evidence="5" id="KW-0238">DNA-binding</keyword>
<evidence type="ECO:0000313" key="7">
    <source>
        <dbReference type="EMBL" id="KAL1254021.1"/>
    </source>
</evidence>
<keyword evidence="3" id="KW-0863">Zinc-finger</keyword>
<dbReference type="InterPro" id="IPR027806">
    <property type="entry name" value="HARBI1_dom"/>
</dbReference>
<dbReference type="InterPro" id="IPR027805">
    <property type="entry name" value="Transposase_HTH_dom"/>
</dbReference>
<name>A0ABR3LPU0_9TELE</name>
<dbReference type="SUPFAM" id="SSF57716">
    <property type="entry name" value="Glucocorticoid receptor-like (DNA-binding domain)"/>
    <property type="match status" value="1"/>
</dbReference>
<dbReference type="Pfam" id="PF13359">
    <property type="entry name" value="DDE_Tnp_4"/>
    <property type="match status" value="1"/>
</dbReference>
<comment type="caution">
    <text evidence="7">The sequence shown here is derived from an EMBL/GenBank/DDBJ whole genome shotgun (WGS) entry which is preliminary data.</text>
</comment>
<dbReference type="SMART" id="SM00980">
    <property type="entry name" value="THAP"/>
    <property type="match status" value="1"/>
</dbReference>
<evidence type="ECO:0000256" key="5">
    <source>
        <dbReference type="ARBA" id="ARBA00023125"/>
    </source>
</evidence>
<dbReference type="PANTHER" id="PTHR23080">
    <property type="entry name" value="THAP DOMAIN PROTEIN"/>
    <property type="match status" value="1"/>
</dbReference>
<dbReference type="PANTHER" id="PTHR23080:SF144">
    <property type="entry name" value="SPINDLE AND KINETOCHORE ASSOCIATED COMPLEX SUBUNIT 3"/>
    <property type="match status" value="1"/>
</dbReference>
<evidence type="ECO:0000256" key="3">
    <source>
        <dbReference type="ARBA" id="ARBA00022771"/>
    </source>
</evidence>
<evidence type="ECO:0000256" key="1">
    <source>
        <dbReference type="ARBA" id="ARBA00001968"/>
    </source>
</evidence>
<keyword evidence="8" id="KW-1185">Reference proteome</keyword>